<dbReference type="GO" id="GO:0009423">
    <property type="term" value="P:chorismate biosynthetic process"/>
    <property type="evidence" value="ECO:0007669"/>
    <property type="project" value="UniProtKB-UniRule"/>
</dbReference>
<evidence type="ECO:0000256" key="4">
    <source>
        <dbReference type="ARBA" id="ARBA00023270"/>
    </source>
</evidence>
<evidence type="ECO:0000256" key="3">
    <source>
        <dbReference type="ARBA" id="ARBA00023239"/>
    </source>
</evidence>
<proteinExistence type="inferred from homology"/>
<dbReference type="PATRIC" id="fig|36849.3.peg.2901"/>
<organism evidence="6 7">
    <name type="scientific">Oxobacter pfennigii</name>
    <dbReference type="NCBI Taxonomy" id="36849"/>
    <lineage>
        <taxon>Bacteria</taxon>
        <taxon>Bacillati</taxon>
        <taxon>Bacillota</taxon>
        <taxon>Clostridia</taxon>
        <taxon>Eubacteriales</taxon>
        <taxon>Clostridiaceae</taxon>
        <taxon>Oxobacter</taxon>
    </lineage>
</organism>
<feature type="binding site" evidence="5">
    <location>
        <position position="217"/>
    </location>
    <ligand>
        <name>3-dehydroquinate</name>
        <dbReference type="ChEBI" id="CHEBI:32364"/>
    </ligand>
</feature>
<dbReference type="InterPro" id="IPR013785">
    <property type="entry name" value="Aldolase_TIM"/>
</dbReference>
<dbReference type="EC" id="4.2.1.10" evidence="5"/>
<feature type="binding site" evidence="5">
    <location>
        <position position="240"/>
    </location>
    <ligand>
        <name>3-dehydroquinate</name>
        <dbReference type="ChEBI" id="CHEBI:32364"/>
    </ligand>
</feature>
<dbReference type="InterPro" id="IPR001381">
    <property type="entry name" value="DHquinase_I"/>
</dbReference>
<sequence>MQEDVKLVKVKDVTIGGKVPAVCIPLVARTKEELVTECENISGLKPDIVEWRADYFDGAEDEQDLVNALINIRNLLPDYPVIFTCRMIEEGGVKAISKEIRAAMAKTAIRSGLVDIVDFELINGGEILAGIIDEGRKANIYVVVSHHNFAATPPKEVIINKLLDAQNFGGDIAKIAVMPEGMKDVLTLLEATLEFKEKHAKIPFISISMSGKGAISRTAGHLFGSCLTFASGTKASAPGQISIDDLRTSIDILKRSV</sequence>
<dbReference type="SUPFAM" id="SSF51569">
    <property type="entry name" value="Aldolase"/>
    <property type="match status" value="1"/>
</dbReference>
<keyword evidence="4 5" id="KW-0704">Schiff base</keyword>
<evidence type="ECO:0000313" key="6">
    <source>
        <dbReference type="EMBL" id="KPU43305.1"/>
    </source>
</evidence>
<dbReference type="Pfam" id="PF01487">
    <property type="entry name" value="DHquinase_I"/>
    <property type="match status" value="1"/>
</dbReference>
<keyword evidence="5" id="KW-0028">Amino-acid biosynthesis</keyword>
<dbReference type="OrthoDB" id="9813659at2"/>
<gene>
    <name evidence="5 6" type="primary">aroD</name>
    <name evidence="6" type="ORF">OXPF_27460</name>
</gene>
<dbReference type="GO" id="GO:0003855">
    <property type="term" value="F:3-dehydroquinate dehydratase activity"/>
    <property type="evidence" value="ECO:0007669"/>
    <property type="project" value="UniProtKB-UniRule"/>
</dbReference>
<dbReference type="NCBIfam" id="TIGR01093">
    <property type="entry name" value="aroD"/>
    <property type="match status" value="1"/>
</dbReference>
<dbReference type="InterPro" id="IPR050146">
    <property type="entry name" value="Type-I_3-dehydroquinase"/>
</dbReference>
<comment type="subunit">
    <text evidence="5">Homodimer.</text>
</comment>
<comment type="caution">
    <text evidence="6">The sequence shown here is derived from an EMBL/GenBank/DDBJ whole genome shotgun (WGS) entry which is preliminary data.</text>
</comment>
<protein>
    <recommendedName>
        <fullName evidence="5">3-dehydroquinate dehydratase</fullName>
        <shortName evidence="5">3-dehydroquinase</shortName>
        <ecNumber evidence="5">4.2.1.10</ecNumber>
    </recommendedName>
    <alternativeName>
        <fullName evidence="5">Type I DHQase</fullName>
    </alternativeName>
    <alternativeName>
        <fullName evidence="5">Type I dehydroquinase</fullName>
        <shortName evidence="5">DHQ1</shortName>
    </alternativeName>
</protein>
<dbReference type="Gene3D" id="3.20.20.70">
    <property type="entry name" value="Aldolase class I"/>
    <property type="match status" value="1"/>
</dbReference>
<dbReference type="RefSeq" id="WP_054875763.1">
    <property type="nucleotide sequence ID" value="NZ_LKET01000039.1"/>
</dbReference>
<dbReference type="EMBL" id="LKET01000039">
    <property type="protein sequence ID" value="KPU43305.1"/>
    <property type="molecule type" value="Genomic_DNA"/>
</dbReference>
<evidence type="ECO:0000256" key="1">
    <source>
        <dbReference type="ARBA" id="ARBA00001864"/>
    </source>
</evidence>
<comment type="function">
    <text evidence="5">Involved in the third step of the chorismate pathway, which leads to the biosynthesis of aromatic amino acids. Catalyzes the cis-dehydration of 3-dehydroquinate (DHQ) and introduces the first double bond of the aromatic ring to yield 3-dehydroshikimate.</text>
</comment>
<dbReference type="HAMAP" id="MF_00214">
    <property type="entry name" value="AroD"/>
    <property type="match status" value="1"/>
</dbReference>
<dbReference type="STRING" id="36849.OXPF_27460"/>
<keyword evidence="7" id="KW-1185">Reference proteome</keyword>
<dbReference type="GO" id="GO:0008652">
    <property type="term" value="P:amino acid biosynthetic process"/>
    <property type="evidence" value="ECO:0007669"/>
    <property type="project" value="UniProtKB-KW"/>
</dbReference>
<evidence type="ECO:0000256" key="2">
    <source>
        <dbReference type="ARBA" id="ARBA00023141"/>
    </source>
</evidence>
<comment type="similarity">
    <text evidence="5">Belongs to the type-I 3-dehydroquinase family.</text>
</comment>
<feature type="binding site" evidence="5">
    <location>
        <position position="236"/>
    </location>
    <ligand>
        <name>3-dehydroquinate</name>
        <dbReference type="ChEBI" id="CHEBI:32364"/>
    </ligand>
</feature>
<dbReference type="GO" id="GO:0009073">
    <property type="term" value="P:aromatic amino acid family biosynthetic process"/>
    <property type="evidence" value="ECO:0007669"/>
    <property type="project" value="UniProtKB-KW"/>
</dbReference>
<dbReference type="CDD" id="cd00502">
    <property type="entry name" value="DHQase_I"/>
    <property type="match status" value="1"/>
</dbReference>
<comment type="caution">
    <text evidence="5">Lacks conserved residue(s) required for the propagation of feature annotation.</text>
</comment>
<dbReference type="PANTHER" id="PTHR43699">
    <property type="entry name" value="3-DEHYDROQUINATE DEHYDRATASE"/>
    <property type="match status" value="1"/>
</dbReference>
<dbReference type="AlphaFoldDB" id="A0A0P8WY53"/>
<feature type="active site" description="Proton donor/acceptor" evidence="5">
    <location>
        <position position="147"/>
    </location>
</feature>
<feature type="binding site" evidence="5">
    <location>
        <begin position="50"/>
        <end position="52"/>
    </location>
    <ligand>
        <name>3-dehydroquinate</name>
        <dbReference type="ChEBI" id="CHEBI:32364"/>
    </ligand>
</feature>
<comment type="pathway">
    <text evidence="5">Metabolic intermediate biosynthesis; chorismate biosynthesis; chorismate from D-erythrose 4-phosphate and phosphoenolpyruvate: step 3/7.</text>
</comment>
<evidence type="ECO:0000313" key="7">
    <source>
        <dbReference type="Proteomes" id="UP000050326"/>
    </source>
</evidence>
<evidence type="ECO:0000256" key="5">
    <source>
        <dbReference type="HAMAP-Rule" id="MF_00214"/>
    </source>
</evidence>
<feature type="binding site" evidence="5">
    <location>
        <position position="86"/>
    </location>
    <ligand>
        <name>3-dehydroquinate</name>
        <dbReference type="ChEBI" id="CHEBI:32364"/>
    </ligand>
</feature>
<accession>A0A0P8WY53</accession>
<reference evidence="6 7" key="1">
    <citation type="submission" date="2015-09" db="EMBL/GenBank/DDBJ databases">
        <title>Genome sequence of Oxobacter pfennigii DSM 3222.</title>
        <authorList>
            <person name="Poehlein A."/>
            <person name="Bengelsdorf F.R."/>
            <person name="Schiel-Bengelsdorf B."/>
            <person name="Duerre P."/>
            <person name="Daniel R."/>
        </authorList>
    </citation>
    <scope>NUCLEOTIDE SEQUENCE [LARGE SCALE GENOMIC DNA]</scope>
    <source>
        <strain evidence="6 7">DSM 3222</strain>
    </source>
</reference>
<dbReference type="PANTHER" id="PTHR43699:SF1">
    <property type="entry name" value="3-DEHYDROQUINATE DEHYDRATASE"/>
    <property type="match status" value="1"/>
</dbReference>
<keyword evidence="2 5" id="KW-0057">Aromatic amino acid biosynthesis</keyword>
<keyword evidence="3 5" id="KW-0456">Lyase</keyword>
<comment type="catalytic activity">
    <reaction evidence="1 5">
        <text>3-dehydroquinate = 3-dehydroshikimate + H2O</text>
        <dbReference type="Rhea" id="RHEA:21096"/>
        <dbReference type="ChEBI" id="CHEBI:15377"/>
        <dbReference type="ChEBI" id="CHEBI:16630"/>
        <dbReference type="ChEBI" id="CHEBI:32364"/>
        <dbReference type="EC" id="4.2.1.10"/>
    </reaction>
</comment>
<dbReference type="GO" id="GO:0046279">
    <property type="term" value="P:3,4-dihydroxybenzoate biosynthetic process"/>
    <property type="evidence" value="ECO:0007669"/>
    <property type="project" value="UniProtKB-ARBA"/>
</dbReference>
<name>A0A0P8WY53_9CLOT</name>
<dbReference type="Proteomes" id="UP000050326">
    <property type="component" value="Unassembled WGS sequence"/>
</dbReference>
<feature type="active site" description="Schiff-base intermediate with substrate" evidence="5">
    <location>
        <position position="174"/>
    </location>
</feature>
<dbReference type="FunFam" id="3.20.20.70:FF:000047">
    <property type="entry name" value="3-dehydroquinate dehydratase"/>
    <property type="match status" value="1"/>
</dbReference>
<dbReference type="UniPathway" id="UPA00053">
    <property type="reaction ID" value="UER00086"/>
</dbReference>